<evidence type="ECO:0000313" key="2">
    <source>
        <dbReference type="Proteomes" id="UP000823561"/>
    </source>
</evidence>
<name>A0AAV6G6U2_9TELE</name>
<dbReference type="PANTHER" id="PTHR15571:SF2">
    <property type="entry name" value="GEM-ASSOCIATED PROTEIN 4"/>
    <property type="match status" value="1"/>
</dbReference>
<sequence length="1052" mass="117695">MFQEPWLKGDMAAVLQGGFLLADKLCQAGSLSAAKKEEWSTVGRPVIDSIKELLCGQVQSEHAEEINKRKKILCILWSKLLEKEREKDVEISWKENALFSILNQLPDINRTVLFEVVKSMDFYKIYVELLLCLQPPDLCLEVEHLVQYVTTDTTSEDALLLLEVWRGLWRGSWGGTETFDGVFADQFTEAPSPAPKRAKLDPDTSSQGVMFHLFSAVREMKDDINSSDLCCFALSNCLDSIYTSYLLGHQVERSAHKKLERLSVEVALAKHHNKTERFDLVKVIREAQKDIAAVETPSKVKPAGLTFTKAMQTALCLLHVWEEKGLLKVTEKCDQSRNALGLRNSIHRMLQSLDQCSGLETEEGESGNELKNALKKISENMLQNEPTKRSLEMASIAMVIIDHRLAGYQQFVPLFVADLSWSLNGNEWISCLERNKTAFQQRELVMKLVSILIAKCQTDEDIQHCRRLKDLVVDLFCELPTSDKNNTLVDMINLSKKGLHGHLPQALTVGFSEELNLAFNCIIQGGAQSNSDLAVSAIARVAFQNPEATLHQCCHLAVVNLGAHIHLSKILKCLSGLGAQPSDKESGKTGGSLLCRCLQKTVKDKLASSQEQENFLQFLGALMEPSGDSGRSFVPLQEAFHTFIFPYLSSPSSHHYSLEMCLKLLHSALVLEPQDGSSHWVMDCSPFPLLYCLCQLLSESCRCWEVTSDAVHVSMESKEVLTSILNRLGEVVGEEVAAAPSTWSRALFWLYSKVEALDWTVRFHLKALWRDHFKNEVPSSLLEVCDLPEQEWSGIKLVQYGQGTGLLAWLECCSLSDAIQKIMLDSLSLDQLSPDTVSMFSKGLLLTLSQTLPWCTLGEWARVMRAVKHLLTSGRLHVPYSLEYAEFLPLLDLRAFACELRLSVLLLRVLQLLCGASCADWLPPPGWAHVGRLYASTIRETLDVLKAKLPPSSSPSSDPKPGGEVCSQEVLFVLTQLFCHVMHVHVMMPCQSEPLFLCALEILTLYEATLAAHPKSCTSLEGDNTRHFLKTITDNLDNEHMKSILLQKITQL</sequence>
<dbReference type="InterPro" id="IPR033265">
    <property type="entry name" value="GEMIN4"/>
</dbReference>
<reference evidence="1" key="1">
    <citation type="submission" date="2020-10" db="EMBL/GenBank/DDBJ databases">
        <title>Chromosome-scale genome assembly of the Allis shad, Alosa alosa.</title>
        <authorList>
            <person name="Margot Z."/>
            <person name="Christophe K."/>
            <person name="Cabau C."/>
            <person name="Louis A."/>
            <person name="Berthelot C."/>
            <person name="Parey E."/>
            <person name="Roest Crollius H."/>
            <person name="Montfort J."/>
            <person name="Robinson-Rechavi M."/>
            <person name="Bucao C."/>
            <person name="Bouchez O."/>
            <person name="Gislard M."/>
            <person name="Lluch J."/>
            <person name="Milhes M."/>
            <person name="Lampietro C."/>
            <person name="Lopez Roques C."/>
            <person name="Donnadieu C."/>
            <person name="Braasch I."/>
            <person name="Desvignes T."/>
            <person name="Postlethwait J."/>
            <person name="Bobe J."/>
            <person name="Guiguen Y."/>
        </authorList>
    </citation>
    <scope>NUCLEOTIDE SEQUENCE</scope>
    <source>
        <strain evidence="1">M-15738</strain>
        <tissue evidence="1">Blood</tissue>
    </source>
</reference>
<dbReference type="GO" id="GO:0006364">
    <property type="term" value="P:rRNA processing"/>
    <property type="evidence" value="ECO:0007669"/>
    <property type="project" value="InterPro"/>
</dbReference>
<gene>
    <name evidence="1" type="ORF">AALO_G00198520</name>
</gene>
<dbReference type="GO" id="GO:0000387">
    <property type="term" value="P:spliceosomal snRNP assembly"/>
    <property type="evidence" value="ECO:0007669"/>
    <property type="project" value="InterPro"/>
</dbReference>
<dbReference type="AlphaFoldDB" id="A0AAV6G6U2"/>
<evidence type="ECO:0000313" key="1">
    <source>
        <dbReference type="EMBL" id="KAG5269122.1"/>
    </source>
</evidence>
<dbReference type="EMBL" id="JADWDJ010000015">
    <property type="protein sequence ID" value="KAG5269122.1"/>
    <property type="molecule type" value="Genomic_DNA"/>
</dbReference>
<evidence type="ECO:0008006" key="3">
    <source>
        <dbReference type="Google" id="ProtNLM"/>
    </source>
</evidence>
<keyword evidence="2" id="KW-1185">Reference proteome</keyword>
<organism evidence="1 2">
    <name type="scientific">Alosa alosa</name>
    <name type="common">allis shad</name>
    <dbReference type="NCBI Taxonomy" id="278164"/>
    <lineage>
        <taxon>Eukaryota</taxon>
        <taxon>Metazoa</taxon>
        <taxon>Chordata</taxon>
        <taxon>Craniata</taxon>
        <taxon>Vertebrata</taxon>
        <taxon>Euteleostomi</taxon>
        <taxon>Actinopterygii</taxon>
        <taxon>Neopterygii</taxon>
        <taxon>Teleostei</taxon>
        <taxon>Clupei</taxon>
        <taxon>Clupeiformes</taxon>
        <taxon>Clupeoidei</taxon>
        <taxon>Clupeidae</taxon>
        <taxon>Alosa</taxon>
    </lineage>
</organism>
<dbReference type="PANTHER" id="PTHR15571">
    <property type="entry name" value="GEM-ASSOCIATED PROTEIN 4"/>
    <property type="match status" value="1"/>
</dbReference>
<proteinExistence type="predicted"/>
<dbReference type="Proteomes" id="UP000823561">
    <property type="component" value="Chromosome 15"/>
</dbReference>
<accession>A0AAV6G6U2</accession>
<protein>
    <recommendedName>
        <fullName evidence="3">Gem-associated protein 4</fullName>
    </recommendedName>
</protein>
<dbReference type="GO" id="GO:0032797">
    <property type="term" value="C:SMN complex"/>
    <property type="evidence" value="ECO:0007669"/>
    <property type="project" value="InterPro"/>
</dbReference>
<comment type="caution">
    <text evidence="1">The sequence shown here is derived from an EMBL/GenBank/DDBJ whole genome shotgun (WGS) entry which is preliminary data.</text>
</comment>